<dbReference type="InterPro" id="IPR038109">
    <property type="entry name" value="DNA_bind_recomb_sf"/>
</dbReference>
<dbReference type="Gene3D" id="3.90.1750.20">
    <property type="entry name" value="Putative Large Serine Recombinase, Chain B, Domain 2"/>
    <property type="match status" value="1"/>
</dbReference>
<evidence type="ECO:0000313" key="2">
    <source>
        <dbReference type="EMBL" id="MDQ1124953.1"/>
    </source>
</evidence>
<dbReference type="Proteomes" id="UP001226691">
    <property type="component" value="Unassembled WGS sequence"/>
</dbReference>
<protein>
    <recommendedName>
        <fullName evidence="1">Recombinase domain-containing protein</fullName>
    </recommendedName>
</protein>
<keyword evidence="3" id="KW-1185">Reference proteome</keyword>
<dbReference type="Pfam" id="PF07508">
    <property type="entry name" value="Recombinase"/>
    <property type="match status" value="1"/>
</dbReference>
<proteinExistence type="predicted"/>
<reference evidence="2 3" key="1">
    <citation type="submission" date="2023-07" db="EMBL/GenBank/DDBJ databases">
        <title>Functional and genomic diversity of the sorghum phyllosphere microbiome.</title>
        <authorList>
            <person name="Shade A."/>
        </authorList>
    </citation>
    <scope>NUCLEOTIDE SEQUENCE [LARGE SCALE GENOMIC DNA]</scope>
    <source>
        <strain evidence="2 3">SORGH_AS_1207</strain>
    </source>
</reference>
<gene>
    <name evidence="2" type="ORF">QE412_003526</name>
</gene>
<feature type="domain" description="Recombinase" evidence="1">
    <location>
        <begin position="9"/>
        <end position="91"/>
    </location>
</feature>
<organism evidence="2 3">
    <name type="scientific">Microbacterium trichothecenolyticum</name>
    <name type="common">Aureobacterium trichothecenolyticum</name>
    <dbReference type="NCBI Taxonomy" id="69370"/>
    <lineage>
        <taxon>Bacteria</taxon>
        <taxon>Bacillati</taxon>
        <taxon>Actinomycetota</taxon>
        <taxon>Actinomycetes</taxon>
        <taxon>Micrococcales</taxon>
        <taxon>Microbacteriaceae</taxon>
        <taxon>Microbacterium</taxon>
    </lineage>
</organism>
<evidence type="ECO:0000259" key="1">
    <source>
        <dbReference type="Pfam" id="PF07508"/>
    </source>
</evidence>
<sequence>MCSERAAAAFELYATGAYSIPALADELYLRGLKTRASARWPSKQLSDNQLLRLLQDPYYLGFTRFKGNIYPGRHDPLVDGDLFGRVQEVISVRATGERRRIHHHYLKSTLYCGNCHSTDDAHGRIIVAHVNGRGGTYDYFFCRRSQDKLCDAPYMQMARVEDAVERYWDQLRVSPGFIAAARVGLRKTVEKGCPATSVPEKPASTYSSTIWSPICSAFFSQARRWAGSEIPSGS</sequence>
<comment type="caution">
    <text evidence="2">The sequence shown here is derived from an EMBL/GenBank/DDBJ whole genome shotgun (WGS) entry which is preliminary data.</text>
</comment>
<dbReference type="EMBL" id="JAUTBF010000001">
    <property type="protein sequence ID" value="MDQ1124953.1"/>
    <property type="molecule type" value="Genomic_DNA"/>
</dbReference>
<name>A0ABU0TZ69_MICTR</name>
<evidence type="ECO:0000313" key="3">
    <source>
        <dbReference type="Proteomes" id="UP001226691"/>
    </source>
</evidence>
<accession>A0ABU0TZ69</accession>
<dbReference type="InterPro" id="IPR011109">
    <property type="entry name" value="DNA_bind_recombinase_dom"/>
</dbReference>